<evidence type="ECO:0000313" key="1">
    <source>
        <dbReference type="EMBL" id="GIY76799.1"/>
    </source>
</evidence>
<gene>
    <name evidence="1" type="ORF">CEXT_629101</name>
</gene>
<dbReference type="EMBL" id="BPLR01015535">
    <property type="protein sequence ID" value="GIY76799.1"/>
    <property type="molecule type" value="Genomic_DNA"/>
</dbReference>
<dbReference type="AlphaFoldDB" id="A0AAV4W4J0"/>
<organism evidence="1 2">
    <name type="scientific">Caerostris extrusa</name>
    <name type="common">Bark spider</name>
    <name type="synonym">Caerostris bankana</name>
    <dbReference type="NCBI Taxonomy" id="172846"/>
    <lineage>
        <taxon>Eukaryota</taxon>
        <taxon>Metazoa</taxon>
        <taxon>Ecdysozoa</taxon>
        <taxon>Arthropoda</taxon>
        <taxon>Chelicerata</taxon>
        <taxon>Arachnida</taxon>
        <taxon>Araneae</taxon>
        <taxon>Araneomorphae</taxon>
        <taxon>Entelegynae</taxon>
        <taxon>Araneoidea</taxon>
        <taxon>Araneidae</taxon>
        <taxon>Caerostris</taxon>
    </lineage>
</organism>
<accession>A0AAV4W4J0</accession>
<comment type="caution">
    <text evidence="1">The sequence shown here is derived from an EMBL/GenBank/DDBJ whole genome shotgun (WGS) entry which is preliminary data.</text>
</comment>
<name>A0AAV4W4J0_CAEEX</name>
<protein>
    <submittedName>
        <fullName evidence="1">Uncharacterized protein</fullName>
    </submittedName>
</protein>
<reference evidence="1 2" key="1">
    <citation type="submission" date="2021-06" db="EMBL/GenBank/DDBJ databases">
        <title>Caerostris extrusa draft genome.</title>
        <authorList>
            <person name="Kono N."/>
            <person name="Arakawa K."/>
        </authorList>
    </citation>
    <scope>NUCLEOTIDE SEQUENCE [LARGE SCALE GENOMIC DNA]</scope>
</reference>
<sequence length="90" mass="10358">MLLTWVYSPRCGCRVVKGQDHIQIGIICQIPRVSLLNTWMKKLSCFYADGEVFRHTRPPYLISSPRWCDGLTLPRRQLKGNALKALSQAR</sequence>
<proteinExistence type="predicted"/>
<keyword evidence="2" id="KW-1185">Reference proteome</keyword>
<dbReference type="Proteomes" id="UP001054945">
    <property type="component" value="Unassembled WGS sequence"/>
</dbReference>
<evidence type="ECO:0000313" key="2">
    <source>
        <dbReference type="Proteomes" id="UP001054945"/>
    </source>
</evidence>